<proteinExistence type="predicted"/>
<dbReference type="EMBL" id="FOEE01000004">
    <property type="protein sequence ID" value="SEO75336.1"/>
    <property type="molecule type" value="Genomic_DNA"/>
</dbReference>
<name>A0A1H8S9Y8_9ACTN</name>
<reference evidence="3" key="1">
    <citation type="submission" date="2016-10" db="EMBL/GenBank/DDBJ databases">
        <authorList>
            <person name="Varghese N."/>
            <person name="Submissions S."/>
        </authorList>
    </citation>
    <scope>NUCLEOTIDE SEQUENCE [LARGE SCALE GENOMIC DNA]</scope>
    <source>
        <strain evidence="3">DSM 45413</strain>
    </source>
</reference>
<dbReference type="STRING" id="673521.SAMN05660991_01533"/>
<protein>
    <recommendedName>
        <fullName evidence="4">TadE-like protein</fullName>
    </recommendedName>
</protein>
<sequence>MRWLRSRLGSAGDRERGAALVEFVFIALVVFVPLVYLVAGFSSVQRGVFAATAAAREAGRALGTAPDLATGQARAERAVELAVADQSVDATDVRLAYAPAGAGCDAAGSYTPTLAPGEEFTVCVTVTVRIPLLPEFIEANTATGRFVVERDRYVDA</sequence>
<keyword evidence="1" id="KW-1133">Transmembrane helix</keyword>
<keyword evidence="1" id="KW-0472">Membrane</keyword>
<keyword evidence="1" id="KW-0812">Transmembrane</keyword>
<feature type="transmembrane region" description="Helical" evidence="1">
    <location>
        <begin position="20"/>
        <end position="39"/>
    </location>
</feature>
<keyword evidence="3" id="KW-1185">Reference proteome</keyword>
<evidence type="ECO:0000313" key="2">
    <source>
        <dbReference type="EMBL" id="SEO75336.1"/>
    </source>
</evidence>
<organism evidence="2 3">
    <name type="scientific">Trujillonella endophytica</name>
    <dbReference type="NCBI Taxonomy" id="673521"/>
    <lineage>
        <taxon>Bacteria</taxon>
        <taxon>Bacillati</taxon>
        <taxon>Actinomycetota</taxon>
        <taxon>Actinomycetes</taxon>
        <taxon>Geodermatophilales</taxon>
        <taxon>Geodermatophilaceae</taxon>
        <taxon>Trujillonella</taxon>
    </lineage>
</organism>
<dbReference type="AlphaFoldDB" id="A0A1H8S9Y8"/>
<evidence type="ECO:0000256" key="1">
    <source>
        <dbReference type="SAM" id="Phobius"/>
    </source>
</evidence>
<dbReference type="Proteomes" id="UP000198960">
    <property type="component" value="Unassembled WGS sequence"/>
</dbReference>
<evidence type="ECO:0000313" key="3">
    <source>
        <dbReference type="Proteomes" id="UP000198960"/>
    </source>
</evidence>
<gene>
    <name evidence="2" type="ORF">SAMN05660991_01533</name>
</gene>
<dbReference type="RefSeq" id="WP_170861006.1">
    <property type="nucleotide sequence ID" value="NZ_FOEE01000004.1"/>
</dbReference>
<evidence type="ECO:0008006" key="4">
    <source>
        <dbReference type="Google" id="ProtNLM"/>
    </source>
</evidence>
<accession>A0A1H8S9Y8</accession>